<evidence type="ECO:0000313" key="7">
    <source>
        <dbReference type="EMBL" id="MFC4910044.1"/>
    </source>
</evidence>
<evidence type="ECO:0000256" key="5">
    <source>
        <dbReference type="SAM" id="SignalP"/>
    </source>
</evidence>
<evidence type="ECO:0000313" key="8">
    <source>
        <dbReference type="Proteomes" id="UP001595872"/>
    </source>
</evidence>
<feature type="chain" id="PRO_5046910615" evidence="5">
    <location>
        <begin position="18"/>
        <end position="322"/>
    </location>
</feature>
<sequence length="322" mass="33653">MRKTLTAIGVASTVAVAATACGTSDASSETTLRVGSLGATEKALFLAAGQDKGTSYRIKWSTFPAGPQLVEAEKAGAVDVGLAASTPSIFAQASGAPIKAVAVLKPRNPALSAQAILVPKDSPIKTVADLRGKKVAVTQGTILQYLLIKALAKNGLSYKDVKPVNLQIPDALTAFKRGDVDAWSTIDPYRAQAEGLLGARAIETGAGYGVGAFYSIARAKAVGDAKLSPALRDFVKRTAKAHEWANANPDAWANAYSKANNVPLPLAKALLGRGSAVETQISASVIADQQAQADSYFQLGLLPRKLDVHEEFDTRFNSEFAS</sequence>
<dbReference type="EMBL" id="JBHSIT010000006">
    <property type="protein sequence ID" value="MFC4910044.1"/>
    <property type="molecule type" value="Genomic_DNA"/>
</dbReference>
<dbReference type="Proteomes" id="UP001595872">
    <property type="component" value="Unassembled WGS sequence"/>
</dbReference>
<organism evidence="7 8">
    <name type="scientific">Actinomadura gamaensis</name>
    <dbReference type="NCBI Taxonomy" id="1763541"/>
    <lineage>
        <taxon>Bacteria</taxon>
        <taxon>Bacillati</taxon>
        <taxon>Actinomycetota</taxon>
        <taxon>Actinomycetes</taxon>
        <taxon>Streptosporangiales</taxon>
        <taxon>Thermomonosporaceae</taxon>
        <taxon>Actinomadura</taxon>
    </lineage>
</organism>
<accession>A0ABV9U1C1</accession>
<dbReference type="Pfam" id="PF09084">
    <property type="entry name" value="NMT1"/>
    <property type="match status" value="1"/>
</dbReference>
<dbReference type="InterPro" id="IPR010067">
    <property type="entry name" value="ABC_SsuA_sub-bd"/>
</dbReference>
<comment type="similarity">
    <text evidence="2">Belongs to the bacterial solute-binding protein SsuA/TauA family.</text>
</comment>
<protein>
    <submittedName>
        <fullName evidence="7">ABC transporter substrate-binding protein</fullName>
    </submittedName>
</protein>
<dbReference type="PANTHER" id="PTHR30024">
    <property type="entry name" value="ALIPHATIC SULFONATES-BINDING PROTEIN-RELATED"/>
    <property type="match status" value="1"/>
</dbReference>
<comment type="caution">
    <text evidence="7">The sequence shown here is derived from an EMBL/GenBank/DDBJ whole genome shotgun (WGS) entry which is preliminary data.</text>
</comment>
<dbReference type="CDD" id="cd13558">
    <property type="entry name" value="PBP2_SsuA_like_2"/>
    <property type="match status" value="1"/>
</dbReference>
<name>A0ABV9U1C1_9ACTN</name>
<dbReference type="InterPro" id="IPR001638">
    <property type="entry name" value="Solute-binding_3/MltF_N"/>
</dbReference>
<dbReference type="PROSITE" id="PS51257">
    <property type="entry name" value="PROKAR_LIPOPROTEIN"/>
    <property type="match status" value="1"/>
</dbReference>
<evidence type="ECO:0000259" key="6">
    <source>
        <dbReference type="SMART" id="SM00062"/>
    </source>
</evidence>
<evidence type="ECO:0000256" key="3">
    <source>
        <dbReference type="ARBA" id="ARBA00022448"/>
    </source>
</evidence>
<evidence type="ECO:0000256" key="2">
    <source>
        <dbReference type="ARBA" id="ARBA00010742"/>
    </source>
</evidence>
<dbReference type="InterPro" id="IPR015168">
    <property type="entry name" value="SsuA/THI5"/>
</dbReference>
<keyword evidence="3" id="KW-0813">Transport</keyword>
<dbReference type="PANTHER" id="PTHR30024:SF48">
    <property type="entry name" value="ABC TRANSPORTER SUBSTRATE-BINDING PROTEIN"/>
    <property type="match status" value="1"/>
</dbReference>
<gene>
    <name evidence="7" type="ORF">ACFPCY_22165</name>
</gene>
<dbReference type="Gene3D" id="3.40.190.10">
    <property type="entry name" value="Periplasmic binding protein-like II"/>
    <property type="match status" value="2"/>
</dbReference>
<dbReference type="RefSeq" id="WP_378258045.1">
    <property type="nucleotide sequence ID" value="NZ_JBHSIT010000006.1"/>
</dbReference>
<proteinExistence type="inferred from homology"/>
<evidence type="ECO:0000256" key="1">
    <source>
        <dbReference type="ARBA" id="ARBA00004418"/>
    </source>
</evidence>
<keyword evidence="8" id="KW-1185">Reference proteome</keyword>
<dbReference type="SUPFAM" id="SSF53850">
    <property type="entry name" value="Periplasmic binding protein-like II"/>
    <property type="match status" value="1"/>
</dbReference>
<dbReference type="SMART" id="SM00062">
    <property type="entry name" value="PBPb"/>
    <property type="match status" value="1"/>
</dbReference>
<feature type="signal peptide" evidence="5">
    <location>
        <begin position="1"/>
        <end position="17"/>
    </location>
</feature>
<feature type="domain" description="Solute-binding protein family 3/N-terminal" evidence="6">
    <location>
        <begin position="31"/>
        <end position="248"/>
    </location>
</feature>
<reference evidence="8" key="1">
    <citation type="journal article" date="2019" name="Int. J. Syst. Evol. Microbiol.">
        <title>The Global Catalogue of Microorganisms (GCM) 10K type strain sequencing project: providing services to taxonomists for standard genome sequencing and annotation.</title>
        <authorList>
            <consortium name="The Broad Institute Genomics Platform"/>
            <consortium name="The Broad Institute Genome Sequencing Center for Infectious Disease"/>
            <person name="Wu L."/>
            <person name="Ma J."/>
        </authorList>
    </citation>
    <scope>NUCLEOTIDE SEQUENCE [LARGE SCALE GENOMIC DNA]</scope>
    <source>
        <strain evidence="8">KLKA75</strain>
    </source>
</reference>
<evidence type="ECO:0000256" key="4">
    <source>
        <dbReference type="ARBA" id="ARBA00022729"/>
    </source>
</evidence>
<keyword evidence="4 5" id="KW-0732">Signal</keyword>
<dbReference type="NCBIfam" id="TIGR01728">
    <property type="entry name" value="SsuA_fam"/>
    <property type="match status" value="1"/>
</dbReference>
<comment type="subcellular location">
    <subcellularLocation>
        <location evidence="1">Periplasm</location>
    </subcellularLocation>
</comment>